<gene>
    <name evidence="1" type="ORF">GIS00_00010</name>
</gene>
<dbReference type="RefSeq" id="WP_154766412.1">
    <property type="nucleotide sequence ID" value="NZ_WLYK01000001.1"/>
</dbReference>
<evidence type="ECO:0000313" key="1">
    <source>
        <dbReference type="EMBL" id="MTD12325.1"/>
    </source>
</evidence>
<name>A0A7K1FDX3_9ACTN</name>
<organism evidence="1 2">
    <name type="scientific">Nakamurella alba</name>
    <dbReference type="NCBI Taxonomy" id="2665158"/>
    <lineage>
        <taxon>Bacteria</taxon>
        <taxon>Bacillati</taxon>
        <taxon>Actinomycetota</taxon>
        <taxon>Actinomycetes</taxon>
        <taxon>Nakamurellales</taxon>
        <taxon>Nakamurellaceae</taxon>
        <taxon>Nakamurella</taxon>
    </lineage>
</organism>
<dbReference type="Pfam" id="PF10012">
    <property type="entry name" value="DUF2255"/>
    <property type="match status" value="1"/>
</dbReference>
<keyword evidence="2" id="KW-1185">Reference proteome</keyword>
<dbReference type="EMBL" id="WLYK01000001">
    <property type="protein sequence ID" value="MTD12325.1"/>
    <property type="molecule type" value="Genomic_DNA"/>
</dbReference>
<evidence type="ECO:0000313" key="2">
    <source>
        <dbReference type="Proteomes" id="UP000460221"/>
    </source>
</evidence>
<dbReference type="AlphaFoldDB" id="A0A7K1FDX3"/>
<proteinExistence type="predicted"/>
<dbReference type="InterPro" id="IPR016888">
    <property type="entry name" value="UCP028498"/>
</dbReference>
<protein>
    <submittedName>
        <fullName evidence="1">DUF2255 family protein</fullName>
    </submittedName>
</protein>
<dbReference type="Proteomes" id="UP000460221">
    <property type="component" value="Unassembled WGS sequence"/>
</dbReference>
<reference evidence="1 2" key="1">
    <citation type="submission" date="2019-11" db="EMBL/GenBank/DDBJ databases">
        <authorList>
            <person name="Jiang L.-Q."/>
        </authorList>
    </citation>
    <scope>NUCLEOTIDE SEQUENCE [LARGE SCALE GENOMIC DNA]</scope>
    <source>
        <strain evidence="1 2">YIM 132087</strain>
    </source>
</reference>
<comment type="caution">
    <text evidence="1">The sequence shown here is derived from an EMBL/GenBank/DDBJ whole genome shotgun (WGS) entry which is preliminary data.</text>
</comment>
<accession>A0A7K1FDX3</accession>
<sequence length="132" mass="14401">MASNWTADQLTRIADDDELRIRPLRADGTPGRQVIIWAVVAGGEVYVRTWQRRDTGWYGRVVASGRATVDLPDGEIDVTVEDVGGAGRGLVDDAYRSKYHRYGTGTVDRMVGDDAADSTLRLLPTPPREAGA</sequence>